<comment type="function">
    <text evidence="5">Involved in iron-sulfur cluster biogenesis. Binds a 4Fe-4S cluster, can transfer this cluster to apoproteins, and thereby intervenes in the maturation of Fe/S proteins. Could also act as a scaffold/chaperone for damaged Fe/S proteins.</text>
</comment>
<gene>
    <name evidence="5" type="primary">nfuA</name>
    <name evidence="8" type="ORF">SAMN05216289_1515</name>
</gene>
<dbReference type="GO" id="GO:0005506">
    <property type="term" value="F:iron ion binding"/>
    <property type="evidence" value="ECO:0007669"/>
    <property type="project" value="InterPro"/>
</dbReference>
<proteinExistence type="inferred from homology"/>
<keyword evidence="3 5" id="KW-0408">Iron</keyword>
<evidence type="ECO:0000256" key="2">
    <source>
        <dbReference type="ARBA" id="ARBA00022723"/>
    </source>
</evidence>
<keyword evidence="2 5" id="KW-0479">Metal-binding</keyword>
<dbReference type="SUPFAM" id="SSF89360">
    <property type="entry name" value="HesB-like domain"/>
    <property type="match status" value="1"/>
</dbReference>
<feature type="binding site" evidence="5">
    <location>
        <position position="163"/>
    </location>
    <ligand>
        <name>[4Fe-4S] cluster</name>
        <dbReference type="ChEBI" id="CHEBI:49883"/>
    </ligand>
</feature>
<dbReference type="Pfam" id="PF01521">
    <property type="entry name" value="Fe-S_biosyn"/>
    <property type="match status" value="1"/>
</dbReference>
<accession>A0A1I5B4W6</accession>
<evidence type="ECO:0000313" key="9">
    <source>
        <dbReference type="Proteomes" id="UP000198575"/>
    </source>
</evidence>
<dbReference type="GO" id="GO:0051539">
    <property type="term" value="F:4 iron, 4 sulfur cluster binding"/>
    <property type="evidence" value="ECO:0007669"/>
    <property type="project" value="UniProtKB-UniRule"/>
</dbReference>
<dbReference type="EMBL" id="FOVF01000051">
    <property type="protein sequence ID" value="SFN69756.1"/>
    <property type="molecule type" value="Genomic_DNA"/>
</dbReference>
<dbReference type="Gene3D" id="2.60.300.12">
    <property type="entry name" value="HesB-like domain"/>
    <property type="match status" value="1"/>
</dbReference>
<comment type="similarity">
    <text evidence="5">Belongs to the NfuA family.</text>
</comment>
<dbReference type="GO" id="GO:0016226">
    <property type="term" value="P:iron-sulfur cluster assembly"/>
    <property type="evidence" value="ECO:0007669"/>
    <property type="project" value="UniProtKB-UniRule"/>
</dbReference>
<dbReference type="InterPro" id="IPR017726">
    <property type="entry name" value="Fe/S_biogenesis_protein_NfuA"/>
</dbReference>
<dbReference type="InterPro" id="IPR034904">
    <property type="entry name" value="FSCA_dom_sf"/>
</dbReference>
<evidence type="ECO:0000313" key="8">
    <source>
        <dbReference type="EMBL" id="SFN69756.1"/>
    </source>
</evidence>
<name>A0A1I5B4W6_9GAMM</name>
<keyword evidence="1 5" id="KW-0004">4Fe-4S</keyword>
<feature type="domain" description="NIF system FeS cluster assembly NifU C-terminal" evidence="6">
    <location>
        <begin position="122"/>
        <end position="188"/>
    </location>
</feature>
<dbReference type="SUPFAM" id="SSF117916">
    <property type="entry name" value="Fe-S cluster assembly (FSCA) domain-like"/>
    <property type="match status" value="1"/>
</dbReference>
<dbReference type="InterPro" id="IPR035903">
    <property type="entry name" value="HesB-like_dom_sf"/>
</dbReference>
<protein>
    <recommendedName>
        <fullName evidence="5">Fe/S biogenesis protein NfuA</fullName>
    </recommendedName>
</protein>
<feature type="binding site" evidence="5">
    <location>
        <position position="160"/>
    </location>
    <ligand>
        <name>[4Fe-4S] cluster</name>
        <dbReference type="ChEBI" id="CHEBI:49883"/>
    </ligand>
</feature>
<dbReference type="AlphaFoldDB" id="A0A1I5B4W6"/>
<dbReference type="InterPro" id="IPR001075">
    <property type="entry name" value="NIF_FeS_clus_asmbl_NifU_C"/>
</dbReference>
<reference evidence="8 9" key="1">
    <citation type="submission" date="2016-10" db="EMBL/GenBank/DDBJ databases">
        <authorList>
            <person name="de Groot N.N."/>
        </authorList>
    </citation>
    <scope>NUCLEOTIDE SEQUENCE [LARGE SCALE GENOMIC DNA]</scope>
    <source>
        <strain evidence="8 9">CGMCC 1.7659</strain>
    </source>
</reference>
<organism evidence="8 9">
    <name type="scientific">Dokdonella immobilis</name>
    <dbReference type="NCBI Taxonomy" id="578942"/>
    <lineage>
        <taxon>Bacteria</taxon>
        <taxon>Pseudomonadati</taxon>
        <taxon>Pseudomonadota</taxon>
        <taxon>Gammaproteobacteria</taxon>
        <taxon>Lysobacterales</taxon>
        <taxon>Rhodanobacteraceae</taxon>
        <taxon>Dokdonella</taxon>
    </lineage>
</organism>
<dbReference type="STRING" id="578942.SAMN05216289_1515"/>
<comment type="cofactor">
    <cofactor evidence="5">
        <name>[4Fe-4S] cluster</name>
        <dbReference type="ChEBI" id="CHEBI:49883"/>
    </cofactor>
    <text evidence="5">Binds 1 [4Fe-4S] cluster per subunit. The cluster is presumably bound at the interface of two monomers.</text>
</comment>
<dbReference type="GO" id="GO:0051604">
    <property type="term" value="P:protein maturation"/>
    <property type="evidence" value="ECO:0007669"/>
    <property type="project" value="UniProtKB-UniRule"/>
</dbReference>
<evidence type="ECO:0000259" key="7">
    <source>
        <dbReference type="Pfam" id="PF01521"/>
    </source>
</evidence>
<dbReference type="PANTHER" id="PTHR11178:SF51">
    <property type="entry name" value="FE_S BIOGENESIS PROTEIN NFUA"/>
    <property type="match status" value="1"/>
</dbReference>
<evidence type="ECO:0000256" key="5">
    <source>
        <dbReference type="HAMAP-Rule" id="MF_01637"/>
    </source>
</evidence>
<evidence type="ECO:0000256" key="1">
    <source>
        <dbReference type="ARBA" id="ARBA00022485"/>
    </source>
</evidence>
<evidence type="ECO:0000256" key="4">
    <source>
        <dbReference type="ARBA" id="ARBA00023014"/>
    </source>
</evidence>
<sequence length="207" mass="22307">MVLIKKDTQAMIELSESAADHFRSLIQSQNSPGLGIRLRAIAPGTPQGDCQLEFCEPADLSGDEWEIECNGFSLFVAADSAAFLDGANIDFARDATGGQLSIKAPKLRGAPPDENASVVERVRYLIDAEINPRLASHGGRVSLREITAEGIVVLQFGGGCHGCGMVDVTLRNGIEKTLSEKIPEVTGVRDVTDHDKGRKPYFERKAV</sequence>
<dbReference type="Gene3D" id="3.30.300.130">
    <property type="entry name" value="Fe-S cluster assembly (FSCA)"/>
    <property type="match status" value="1"/>
</dbReference>
<keyword evidence="9" id="KW-1185">Reference proteome</keyword>
<evidence type="ECO:0000256" key="3">
    <source>
        <dbReference type="ARBA" id="ARBA00023004"/>
    </source>
</evidence>
<feature type="domain" description="Core" evidence="7">
    <location>
        <begin position="12"/>
        <end position="108"/>
    </location>
</feature>
<dbReference type="HAMAP" id="MF_01637">
    <property type="entry name" value="Fe_S_biogen_NfuA"/>
    <property type="match status" value="1"/>
</dbReference>
<evidence type="ECO:0000259" key="6">
    <source>
        <dbReference type="Pfam" id="PF01106"/>
    </source>
</evidence>
<dbReference type="PANTHER" id="PTHR11178">
    <property type="entry name" value="IRON-SULFUR CLUSTER SCAFFOLD PROTEIN NFU-RELATED"/>
    <property type="match status" value="1"/>
</dbReference>
<comment type="subunit">
    <text evidence="5">Homodimer.</text>
</comment>
<dbReference type="InterPro" id="IPR000361">
    <property type="entry name" value="ATAP_core_dom"/>
</dbReference>
<dbReference type="Pfam" id="PF01106">
    <property type="entry name" value="NifU"/>
    <property type="match status" value="1"/>
</dbReference>
<keyword evidence="4 5" id="KW-0411">Iron-sulfur</keyword>
<dbReference type="Proteomes" id="UP000198575">
    <property type="component" value="Unassembled WGS sequence"/>
</dbReference>